<sequence length="320" mass="37606">MKKPQEICTIIGSSLGFIGSLLIIIFYLLFNQLYFLYRKLIFILSVYDLIQSISYLLPGHSNRIFCRIQFELITGFATCAQFWSASISFISFLKVVKEFDDKKLNKIQKFLHVAMWFISITFILLSFFVGNPEESTTYWCMSTEKPIIIPLYSVNWVYIIACFIFYIFTIIKIRKIIKLNSQGNYGPKTSQMSQVWIQFRLSLIPLIYILIFIPATIRRIRTLINPSANDIFSVDIIHSLFASTQGFWDFWIFVVFDLEMRKKIGNCFSCYSKNRQNAAQLDIEDYKNLRNETFTFSKDLLNSKESERKSLIQNDELEKN</sequence>
<comment type="subcellular location">
    <subcellularLocation>
        <location evidence="1">Membrane</location>
        <topology evidence="1">Multi-pass membrane protein</topology>
    </subcellularLocation>
</comment>
<proteinExistence type="predicted"/>
<dbReference type="SUPFAM" id="SSF81321">
    <property type="entry name" value="Family A G protein-coupled receptor-like"/>
    <property type="match status" value="1"/>
</dbReference>
<accession>A0A9Q0RHE0</accession>
<comment type="caution">
    <text evidence="10">The sequence shown here is derived from an EMBL/GenBank/DDBJ whole genome shotgun (WGS) entry which is preliminary data.</text>
</comment>
<feature type="transmembrane region" description="Helical" evidence="8">
    <location>
        <begin position="237"/>
        <end position="256"/>
    </location>
</feature>
<dbReference type="AlphaFoldDB" id="A0A9Q0RHE0"/>
<feature type="transmembrane region" description="Helical" evidence="8">
    <location>
        <begin position="110"/>
        <end position="129"/>
    </location>
</feature>
<dbReference type="PANTHER" id="PTHR23112:SF0">
    <property type="entry name" value="TRANSMEMBRANE PROTEIN 116"/>
    <property type="match status" value="1"/>
</dbReference>
<dbReference type="EMBL" id="JAPDFW010000015">
    <property type="protein sequence ID" value="KAJ5080064.1"/>
    <property type="molecule type" value="Genomic_DNA"/>
</dbReference>
<dbReference type="Gene3D" id="1.20.1070.10">
    <property type="entry name" value="Rhodopsin 7-helix transmembrane proteins"/>
    <property type="match status" value="1"/>
</dbReference>
<evidence type="ECO:0000313" key="11">
    <source>
        <dbReference type="Proteomes" id="UP001149090"/>
    </source>
</evidence>
<organism evidence="10 11">
    <name type="scientific">Anaeramoeba ignava</name>
    <name type="common">Anaerobic marine amoeba</name>
    <dbReference type="NCBI Taxonomy" id="1746090"/>
    <lineage>
        <taxon>Eukaryota</taxon>
        <taxon>Metamonada</taxon>
        <taxon>Anaeramoebidae</taxon>
        <taxon>Anaeramoeba</taxon>
    </lineage>
</organism>
<dbReference type="PRINTS" id="PR02001">
    <property type="entry name" value="GCR1CAMPR"/>
</dbReference>
<name>A0A9Q0RHE0_ANAIG</name>
<dbReference type="GO" id="GO:0007189">
    <property type="term" value="P:adenylate cyclase-activating G protein-coupled receptor signaling pathway"/>
    <property type="evidence" value="ECO:0007669"/>
    <property type="project" value="TreeGrafter"/>
</dbReference>
<keyword evidence="3 8" id="KW-1133">Transmembrane helix</keyword>
<feature type="transmembrane region" description="Helical" evidence="8">
    <location>
        <begin position="149"/>
        <end position="171"/>
    </location>
</feature>
<dbReference type="PRINTS" id="PR02000">
    <property type="entry name" value="GCR1PLANT"/>
</dbReference>
<dbReference type="GO" id="GO:0005886">
    <property type="term" value="C:plasma membrane"/>
    <property type="evidence" value="ECO:0007669"/>
    <property type="project" value="TreeGrafter"/>
</dbReference>
<dbReference type="PROSITE" id="PS50261">
    <property type="entry name" value="G_PROTEIN_RECEP_F2_4"/>
    <property type="match status" value="1"/>
</dbReference>
<evidence type="ECO:0000256" key="1">
    <source>
        <dbReference type="ARBA" id="ARBA00004141"/>
    </source>
</evidence>
<dbReference type="OMA" id="HYNINGR"/>
<reference evidence="10" key="1">
    <citation type="submission" date="2022-10" db="EMBL/GenBank/DDBJ databases">
        <title>Novel sulphate-reducing endosymbionts in the free-living metamonad Anaeramoeba.</title>
        <authorList>
            <person name="Jerlstrom-Hultqvist J."/>
            <person name="Cepicka I."/>
            <person name="Gallot-Lavallee L."/>
            <person name="Salas-Leiva D."/>
            <person name="Curtis B.A."/>
            <person name="Zahonova K."/>
            <person name="Pipaliya S."/>
            <person name="Dacks J."/>
            <person name="Roger A.J."/>
        </authorList>
    </citation>
    <scope>NUCLEOTIDE SEQUENCE</scope>
    <source>
        <strain evidence="10">BMAN</strain>
    </source>
</reference>
<keyword evidence="4" id="KW-0297">G-protein coupled receptor</keyword>
<evidence type="ECO:0000256" key="2">
    <source>
        <dbReference type="ARBA" id="ARBA00022692"/>
    </source>
</evidence>
<evidence type="ECO:0000256" key="3">
    <source>
        <dbReference type="ARBA" id="ARBA00022989"/>
    </source>
</evidence>
<keyword evidence="5 8" id="KW-0472">Membrane</keyword>
<dbReference type="InterPro" id="IPR022340">
    <property type="entry name" value="GPCR_GCR1_put"/>
</dbReference>
<dbReference type="Proteomes" id="UP001149090">
    <property type="component" value="Unassembled WGS sequence"/>
</dbReference>
<keyword evidence="2 8" id="KW-0812">Transmembrane</keyword>
<evidence type="ECO:0000259" key="9">
    <source>
        <dbReference type="PROSITE" id="PS50261"/>
    </source>
</evidence>
<feature type="domain" description="G-protein coupled receptors family 2 profile 2" evidence="9">
    <location>
        <begin position="5"/>
        <end position="257"/>
    </location>
</feature>
<evidence type="ECO:0000256" key="4">
    <source>
        <dbReference type="ARBA" id="ARBA00023040"/>
    </source>
</evidence>
<feature type="transmembrane region" description="Helical" evidence="8">
    <location>
        <begin position="7"/>
        <end position="30"/>
    </location>
</feature>
<evidence type="ECO:0000256" key="6">
    <source>
        <dbReference type="ARBA" id="ARBA00023170"/>
    </source>
</evidence>
<keyword evidence="6 10" id="KW-0675">Receptor</keyword>
<evidence type="ECO:0000256" key="7">
    <source>
        <dbReference type="ARBA" id="ARBA00023224"/>
    </source>
</evidence>
<gene>
    <name evidence="10" type="ORF">M0811_14213</name>
</gene>
<dbReference type="InterPro" id="IPR017981">
    <property type="entry name" value="GPCR_2-like_7TM"/>
</dbReference>
<evidence type="ECO:0000313" key="10">
    <source>
        <dbReference type="EMBL" id="KAJ5080064.1"/>
    </source>
</evidence>
<keyword evidence="7" id="KW-0807">Transducer</keyword>
<protein>
    <submittedName>
        <fullName evidence="10">G-protein coupled receptor 1</fullName>
    </submittedName>
</protein>
<dbReference type="GO" id="GO:0004930">
    <property type="term" value="F:G protein-coupled receptor activity"/>
    <property type="evidence" value="ECO:0007669"/>
    <property type="project" value="UniProtKB-KW"/>
</dbReference>
<evidence type="ECO:0000256" key="8">
    <source>
        <dbReference type="SAM" id="Phobius"/>
    </source>
</evidence>
<dbReference type="GO" id="GO:0007166">
    <property type="term" value="P:cell surface receptor signaling pathway"/>
    <property type="evidence" value="ECO:0007669"/>
    <property type="project" value="InterPro"/>
</dbReference>
<dbReference type="PANTHER" id="PTHR23112">
    <property type="entry name" value="G PROTEIN-COUPLED RECEPTOR 157-RELATED"/>
    <property type="match status" value="1"/>
</dbReference>
<feature type="transmembrane region" description="Helical" evidence="8">
    <location>
        <begin position="197"/>
        <end position="217"/>
    </location>
</feature>
<dbReference type="InterPro" id="IPR022343">
    <property type="entry name" value="GCR1-cAMP_receptor"/>
</dbReference>
<evidence type="ECO:0000256" key="5">
    <source>
        <dbReference type="ARBA" id="ARBA00023136"/>
    </source>
</evidence>
<keyword evidence="11" id="KW-1185">Reference proteome</keyword>